<sequence length="109" mass="12610">MTTLSLLILAVAAAAFWYDSLGARERALAVCRQACRKTQVQLLDQTVSVAALGLSRHGNGRLQFDRRYRFEFSLQGHDRHTGWLKLRGRRVEWIQLEHPEGLIIMDQRY</sequence>
<gene>
    <name evidence="1" type="ORF">CAL65_19910</name>
</gene>
<protein>
    <recommendedName>
        <fullName evidence="3">DUF3301 domain-containing protein</fullName>
    </recommendedName>
</protein>
<accession>A0A3E0WJF9</accession>
<dbReference type="AlphaFoldDB" id="A0A3E0WJF9"/>
<name>A0A3E0WJF9_9GAMM</name>
<dbReference type="InterPro" id="IPR021732">
    <property type="entry name" value="DUF3301"/>
</dbReference>
<evidence type="ECO:0008006" key="3">
    <source>
        <dbReference type="Google" id="ProtNLM"/>
    </source>
</evidence>
<dbReference type="RefSeq" id="WP_116303518.1">
    <property type="nucleotide sequence ID" value="NZ_NFZV01000023.1"/>
</dbReference>
<comment type="caution">
    <text evidence="1">The sequence shown here is derived from an EMBL/GenBank/DDBJ whole genome shotgun (WGS) entry which is preliminary data.</text>
</comment>
<dbReference type="Pfam" id="PF11743">
    <property type="entry name" value="DUF3301"/>
    <property type="match status" value="1"/>
</dbReference>
<evidence type="ECO:0000313" key="2">
    <source>
        <dbReference type="Proteomes" id="UP000256763"/>
    </source>
</evidence>
<dbReference type="Proteomes" id="UP000256763">
    <property type="component" value="Unassembled WGS sequence"/>
</dbReference>
<proteinExistence type="predicted"/>
<dbReference type="EMBL" id="NFZW01000030">
    <property type="protein sequence ID" value="RFA32353.1"/>
    <property type="molecule type" value="Genomic_DNA"/>
</dbReference>
<reference evidence="2" key="1">
    <citation type="submission" date="2017-05" db="EMBL/GenBank/DDBJ databases">
        <authorList>
            <person name="Sharma S."/>
            <person name="Sidhu C."/>
            <person name="Pinnaka A.K."/>
        </authorList>
    </citation>
    <scope>NUCLEOTIDE SEQUENCE [LARGE SCALE GENOMIC DNA]</scope>
    <source>
        <strain evidence="2">AK93</strain>
    </source>
</reference>
<keyword evidence="2" id="KW-1185">Reference proteome</keyword>
<evidence type="ECO:0000313" key="1">
    <source>
        <dbReference type="EMBL" id="RFA32353.1"/>
    </source>
</evidence>
<organism evidence="1 2">
    <name type="scientific">Alkalilimnicola ehrlichii</name>
    <dbReference type="NCBI Taxonomy" id="351052"/>
    <lineage>
        <taxon>Bacteria</taxon>
        <taxon>Pseudomonadati</taxon>
        <taxon>Pseudomonadota</taxon>
        <taxon>Gammaproteobacteria</taxon>
        <taxon>Chromatiales</taxon>
        <taxon>Ectothiorhodospiraceae</taxon>
        <taxon>Alkalilimnicola</taxon>
    </lineage>
</organism>
<dbReference type="OrthoDB" id="5959530at2"/>